<sequence>MNIDRFKDQHTQILDSIAKLRRHAHAGIAEHADQIAQLIVSMSAVIKLHLAAEDHTLYPALEAASNPQLARLGRQLQIEMASIAADYGAFARQWNTASQVRADPEGFRAQANQVLRTLYERIKHENHDFYPAVERSAGPLARTFTSREGFR</sequence>
<name>A0A848FHH9_9BURK</name>
<dbReference type="Proteomes" id="UP000574067">
    <property type="component" value="Unassembled WGS sequence"/>
</dbReference>
<dbReference type="Pfam" id="PF01814">
    <property type="entry name" value="Hemerythrin"/>
    <property type="match status" value="1"/>
</dbReference>
<protein>
    <submittedName>
        <fullName evidence="2">Hemerythrin domain-containing protein</fullName>
    </submittedName>
</protein>
<comment type="caution">
    <text evidence="2">The sequence shown here is derived from an EMBL/GenBank/DDBJ whole genome shotgun (WGS) entry which is preliminary data.</text>
</comment>
<gene>
    <name evidence="2" type="ORF">HHL10_20195</name>
</gene>
<keyword evidence="3" id="KW-1185">Reference proteome</keyword>
<organism evidence="2 3">
    <name type="scientific">Azohydromonas caseinilytica</name>
    <dbReference type="NCBI Taxonomy" id="2728836"/>
    <lineage>
        <taxon>Bacteria</taxon>
        <taxon>Pseudomonadati</taxon>
        <taxon>Pseudomonadota</taxon>
        <taxon>Betaproteobacteria</taxon>
        <taxon>Burkholderiales</taxon>
        <taxon>Sphaerotilaceae</taxon>
        <taxon>Azohydromonas</taxon>
    </lineage>
</organism>
<dbReference type="EMBL" id="JABBFW010000017">
    <property type="protein sequence ID" value="NML17301.1"/>
    <property type="molecule type" value="Genomic_DNA"/>
</dbReference>
<accession>A0A848FHH9</accession>
<dbReference type="RefSeq" id="WP_169162207.1">
    <property type="nucleotide sequence ID" value="NZ_JABBFW010000017.1"/>
</dbReference>
<reference evidence="2 3" key="1">
    <citation type="submission" date="2020-04" db="EMBL/GenBank/DDBJ databases">
        <title>Azohydromonas sp. isolated from soil.</title>
        <authorList>
            <person name="Dahal R.H."/>
        </authorList>
    </citation>
    <scope>NUCLEOTIDE SEQUENCE [LARGE SCALE GENOMIC DNA]</scope>
    <source>
        <strain evidence="2 3">G-1-1-14</strain>
    </source>
</reference>
<feature type="domain" description="Hemerythrin-like" evidence="1">
    <location>
        <begin position="3"/>
        <end position="133"/>
    </location>
</feature>
<dbReference type="InterPro" id="IPR012312">
    <property type="entry name" value="Hemerythrin-like"/>
</dbReference>
<evidence type="ECO:0000313" key="3">
    <source>
        <dbReference type="Proteomes" id="UP000574067"/>
    </source>
</evidence>
<proteinExistence type="predicted"/>
<dbReference type="Gene3D" id="1.20.120.520">
    <property type="entry name" value="nmb1532 protein domain like"/>
    <property type="match status" value="1"/>
</dbReference>
<evidence type="ECO:0000259" key="1">
    <source>
        <dbReference type="Pfam" id="PF01814"/>
    </source>
</evidence>
<dbReference type="AlphaFoldDB" id="A0A848FHH9"/>
<evidence type="ECO:0000313" key="2">
    <source>
        <dbReference type="EMBL" id="NML17301.1"/>
    </source>
</evidence>